<dbReference type="PANTHER" id="PTHR11481:SF60">
    <property type="entry name" value="IG-LIKE DOMAIN-CONTAINING PROTEIN"/>
    <property type="match status" value="1"/>
</dbReference>
<dbReference type="EMBL" id="PVTR01000001">
    <property type="protein sequence ID" value="PRY90888.1"/>
    <property type="molecule type" value="Genomic_DNA"/>
</dbReference>
<feature type="domain" description="Immunoglobulin" evidence="4">
    <location>
        <begin position="809"/>
        <end position="889"/>
    </location>
</feature>
<feature type="domain" description="PKD/Chitinase" evidence="3">
    <location>
        <begin position="990"/>
        <end position="1079"/>
    </location>
</feature>
<organism evidence="5 6">
    <name type="scientific">Mongoliibacter ruber</name>
    <dbReference type="NCBI Taxonomy" id="1750599"/>
    <lineage>
        <taxon>Bacteria</taxon>
        <taxon>Pseudomonadati</taxon>
        <taxon>Bacteroidota</taxon>
        <taxon>Cytophagia</taxon>
        <taxon>Cytophagales</taxon>
        <taxon>Cyclobacteriaceae</taxon>
        <taxon>Mongoliibacter</taxon>
    </lineage>
</organism>
<keyword evidence="1" id="KW-0732">Signal</keyword>
<feature type="domain" description="PKD/Chitinase" evidence="3">
    <location>
        <begin position="708"/>
        <end position="797"/>
    </location>
</feature>
<dbReference type="GO" id="GO:0006955">
    <property type="term" value="P:immune response"/>
    <property type="evidence" value="ECO:0007669"/>
    <property type="project" value="TreeGrafter"/>
</dbReference>
<dbReference type="InterPro" id="IPR022409">
    <property type="entry name" value="PKD/Chitinase_dom"/>
</dbReference>
<dbReference type="GO" id="GO:0007166">
    <property type="term" value="P:cell surface receptor signaling pathway"/>
    <property type="evidence" value="ECO:0007669"/>
    <property type="project" value="TreeGrafter"/>
</dbReference>
<feature type="domain" description="Immunoglobulin" evidence="4">
    <location>
        <begin position="1185"/>
        <end position="1265"/>
    </location>
</feature>
<dbReference type="RefSeq" id="WP_106132090.1">
    <property type="nucleotide sequence ID" value="NZ_PVTR01000001.1"/>
</dbReference>
<dbReference type="Pfam" id="PF17957">
    <property type="entry name" value="Big_7"/>
    <property type="match status" value="11"/>
</dbReference>
<keyword evidence="6" id="KW-1185">Reference proteome</keyword>
<name>A0A2T0WW20_9BACT</name>
<dbReference type="SMART" id="SM00089">
    <property type="entry name" value="PKD"/>
    <property type="match status" value="12"/>
</dbReference>
<feature type="domain" description="PKD/Chitinase" evidence="3">
    <location>
        <begin position="238"/>
        <end position="327"/>
    </location>
</feature>
<dbReference type="GO" id="GO:0004888">
    <property type="term" value="F:transmembrane signaling receptor activity"/>
    <property type="evidence" value="ECO:0007669"/>
    <property type="project" value="TreeGrafter"/>
</dbReference>
<dbReference type="Gene3D" id="2.60.40.10">
    <property type="entry name" value="Immunoglobulins"/>
    <property type="match status" value="12"/>
</dbReference>
<feature type="domain" description="PKD/Chitinase" evidence="3">
    <location>
        <begin position="1178"/>
        <end position="1267"/>
    </location>
</feature>
<dbReference type="InterPro" id="IPR050488">
    <property type="entry name" value="Ig_Fc_receptor"/>
</dbReference>
<feature type="domain" description="PKD/Chitinase" evidence="3">
    <location>
        <begin position="896"/>
        <end position="985"/>
    </location>
</feature>
<dbReference type="InterPro" id="IPR003599">
    <property type="entry name" value="Ig_sub"/>
</dbReference>
<feature type="domain" description="PKD/Chitinase" evidence="3">
    <location>
        <begin position="802"/>
        <end position="891"/>
    </location>
</feature>
<feature type="domain" description="Immunoglobulin" evidence="4">
    <location>
        <begin position="527"/>
        <end position="607"/>
    </location>
</feature>
<protein>
    <recommendedName>
        <fullName evidence="7">Ig-like protein group 3</fullName>
    </recommendedName>
</protein>
<feature type="domain" description="Immunoglobulin" evidence="4">
    <location>
        <begin position="339"/>
        <end position="419"/>
    </location>
</feature>
<feature type="domain" description="Immunoglobulin" evidence="4">
    <location>
        <begin position="433"/>
        <end position="513"/>
    </location>
</feature>
<gene>
    <name evidence="5" type="ORF">CLW00_101563</name>
</gene>
<sequence>MVGFIKIGILFLLAGIFGEEKLVYKGELNEASTEVQNRDGWDNFTDHYVVGKNPTTPNVYEVKNYTLGVKNELSKSGEIDFSGLSELEVIEGENVQIVADSFTGYVFSHWEIDGVNVGGGHEYEFKMPSKDINVVGKFVKQAEPTVKFVSPQNNLTISESIIDINLEILSPDSEILFFEFLVNNQVVKVFESNDLNFIWDFETSGSFVLNAIVYDNVGNKVNSSPITVNIQNENILPEVSITSPANGTEYAIGESVTITADATDADGAITKVDFYVNGSLIGSDNTAPYTLNWNATDAGSFELTAVATDDRNGKTTSASVTVTVIADNTLPEVSITSPANGSEYAIGEAVTITADATDADGAITKVDFYVNGGLIGSDNTAPYTINWNAAEAGNFELTAVATDDRNGKTTSASVTVTVIADNTLPEVSITSPANGSEYAIGEAVTITADATDADGAITKVDFYINGSLIGSDNTAPYTINWNATEAGNFELTAVATDDRGGETTSAAVTVTVIADNILPEVSITSPANGTEYAIGESVTITADATDADGAITKVDFYVNGGLIGSDNTAPFTANWNAAEAGNFELTAVATDDRNGKTTSAAVTVTVIADNILPEVSITSPSNGIEYAIGEAVTITADATDADGAITKVDFYVNGSLIGSDNTAPFTANWNATEAGSFELTAVATDDRNGKTTSAAVTVTVIADNILPEVSVTSPANGTEYAIGEAVTITADATDADGTITKVDFYVNGSLIGSDNTAPYTANWNATEAGSFELTAVATDDRGGENTSAAVTVTVIADNILPEVSITSPANGSEYAIGKSVTITADATDADGAITKVDFYVNGSLIGSDNTAPYTINWNATEAGNFELTAVATDDRGGETTSAAVTITVIADNILPEVSITSPTNGIEYAIGKAVNITANATDADGAITKVDFYVNGSLIGTSSDAPFTANWNAAEAGNFELTAVATDDRNGKTTSAAVTVTVIADNILPEVSITSPSNGTEYAIGEAVNITANATDADGAITKVDFYVNGSLIGSDNTAPFTANWNAAEAGNFELTAVATDDRGGETTSVAVPVTVIADNVLPEVSITSPAEGSEYAIGEAVTITADATDADGTITKVDFYVNGSLIGSDNTAPYTANWNATEAGSFELTAVATDDRGGENTSAAVTVTVIADNILPEVSITSPANGSEYAIGKSVTITADATDADGAITKVDFYVNGSLIGSDNTAPYTINWNATEAGNFELTAVATDDRGGETTSAAVTVTVIADNILPEVSITSPANGIEYAIGEAV</sequence>
<evidence type="ECO:0000259" key="4">
    <source>
        <dbReference type="SMART" id="SM00409"/>
    </source>
</evidence>
<feature type="domain" description="PKD/Chitinase" evidence="3">
    <location>
        <begin position="332"/>
        <end position="421"/>
    </location>
</feature>
<feature type="domain" description="Immunoglobulin" evidence="4">
    <location>
        <begin position="621"/>
        <end position="701"/>
    </location>
</feature>
<dbReference type="InterPro" id="IPR013783">
    <property type="entry name" value="Ig-like_fold"/>
</dbReference>
<dbReference type="SMART" id="SM00409">
    <property type="entry name" value="IG"/>
    <property type="match status" value="7"/>
</dbReference>
<feature type="domain" description="PKD/Chitinase" evidence="3">
    <location>
        <begin position="1084"/>
        <end position="1173"/>
    </location>
</feature>
<dbReference type="GO" id="GO:0009897">
    <property type="term" value="C:external side of plasma membrane"/>
    <property type="evidence" value="ECO:0007669"/>
    <property type="project" value="TreeGrafter"/>
</dbReference>
<feature type="domain" description="PKD/Chitinase" evidence="3">
    <location>
        <begin position="426"/>
        <end position="515"/>
    </location>
</feature>
<keyword evidence="2" id="KW-1015">Disulfide bond</keyword>
<feature type="domain" description="PKD/Chitinase" evidence="3">
    <location>
        <begin position="520"/>
        <end position="609"/>
    </location>
</feature>
<evidence type="ECO:0000259" key="3">
    <source>
        <dbReference type="SMART" id="SM00089"/>
    </source>
</evidence>
<evidence type="ECO:0000256" key="1">
    <source>
        <dbReference type="ARBA" id="ARBA00022729"/>
    </source>
</evidence>
<dbReference type="PANTHER" id="PTHR11481">
    <property type="entry name" value="IMMUNOGLOBULIN FC RECEPTOR"/>
    <property type="match status" value="1"/>
</dbReference>
<evidence type="ECO:0008006" key="7">
    <source>
        <dbReference type="Google" id="ProtNLM"/>
    </source>
</evidence>
<feature type="domain" description="PKD/Chitinase" evidence="3">
    <location>
        <begin position="154"/>
        <end position="233"/>
    </location>
</feature>
<feature type="non-terminal residue" evidence="5">
    <location>
        <position position="1290"/>
    </location>
</feature>
<evidence type="ECO:0000313" key="5">
    <source>
        <dbReference type="EMBL" id="PRY90888.1"/>
    </source>
</evidence>
<comment type="caution">
    <text evidence="5">The sequence shown here is derived from an EMBL/GenBank/DDBJ whole genome shotgun (WGS) entry which is preliminary data.</text>
</comment>
<evidence type="ECO:0000256" key="2">
    <source>
        <dbReference type="ARBA" id="ARBA00023157"/>
    </source>
</evidence>
<evidence type="ECO:0000313" key="6">
    <source>
        <dbReference type="Proteomes" id="UP000238157"/>
    </source>
</evidence>
<feature type="domain" description="Immunoglobulin" evidence="4">
    <location>
        <begin position="245"/>
        <end position="325"/>
    </location>
</feature>
<proteinExistence type="predicted"/>
<feature type="domain" description="PKD/Chitinase" evidence="3">
    <location>
        <begin position="614"/>
        <end position="703"/>
    </location>
</feature>
<reference evidence="5 6" key="1">
    <citation type="submission" date="2018-03" db="EMBL/GenBank/DDBJ databases">
        <title>Genomic Encyclopedia of Archaeal and Bacterial Type Strains, Phase II (KMG-II): from individual species to whole genera.</title>
        <authorList>
            <person name="Goeker M."/>
        </authorList>
    </citation>
    <scope>NUCLEOTIDE SEQUENCE [LARGE SCALE GENOMIC DNA]</scope>
    <source>
        <strain evidence="5 6">DSM 27929</strain>
    </source>
</reference>
<dbReference type="Proteomes" id="UP000238157">
    <property type="component" value="Unassembled WGS sequence"/>
</dbReference>
<accession>A0A2T0WW20</accession>